<organism evidence="2 3">
    <name type="scientific">Pyrenophora seminiperda CCB06</name>
    <dbReference type="NCBI Taxonomy" id="1302712"/>
    <lineage>
        <taxon>Eukaryota</taxon>
        <taxon>Fungi</taxon>
        <taxon>Dikarya</taxon>
        <taxon>Ascomycota</taxon>
        <taxon>Pezizomycotina</taxon>
        <taxon>Dothideomycetes</taxon>
        <taxon>Pleosporomycetidae</taxon>
        <taxon>Pleosporales</taxon>
        <taxon>Pleosporineae</taxon>
        <taxon>Pleosporaceae</taxon>
        <taxon>Pyrenophora</taxon>
    </lineage>
</organism>
<dbReference type="EMBL" id="KE747816">
    <property type="protein sequence ID" value="RMZ68552.1"/>
    <property type="molecule type" value="Genomic_DNA"/>
</dbReference>
<evidence type="ECO:0000313" key="3">
    <source>
        <dbReference type="Proteomes" id="UP000265663"/>
    </source>
</evidence>
<feature type="region of interest" description="Disordered" evidence="1">
    <location>
        <begin position="1"/>
        <end position="89"/>
    </location>
</feature>
<feature type="compositionally biased region" description="Basic and acidic residues" evidence="1">
    <location>
        <begin position="109"/>
        <end position="118"/>
    </location>
</feature>
<feature type="region of interest" description="Disordered" evidence="1">
    <location>
        <begin position="109"/>
        <end position="142"/>
    </location>
</feature>
<protein>
    <submittedName>
        <fullName evidence="2">Uncharacterized protein</fullName>
    </submittedName>
</protein>
<dbReference type="AlphaFoldDB" id="A0A3M7M241"/>
<accession>A0A3M7M241</accession>
<dbReference type="OrthoDB" id="3693173at2759"/>
<name>A0A3M7M241_9PLEO</name>
<feature type="compositionally biased region" description="Polar residues" evidence="1">
    <location>
        <begin position="1"/>
        <end position="29"/>
    </location>
</feature>
<gene>
    <name evidence="2" type="ORF">GMOD_00008269</name>
</gene>
<evidence type="ECO:0000313" key="2">
    <source>
        <dbReference type="EMBL" id="RMZ68552.1"/>
    </source>
</evidence>
<reference evidence="2 3" key="1">
    <citation type="journal article" date="2014" name="PLoS ONE">
        <title>De novo Genome Assembly of the Fungal Plant Pathogen Pyrenophora semeniperda.</title>
        <authorList>
            <person name="Soliai M.M."/>
            <person name="Meyer S.E."/>
            <person name="Udall J.A."/>
            <person name="Elzinga D.E."/>
            <person name="Hermansen R.A."/>
            <person name="Bodily P.M."/>
            <person name="Hart A.A."/>
            <person name="Coleman C.E."/>
        </authorList>
    </citation>
    <scope>NUCLEOTIDE SEQUENCE [LARGE SCALE GENOMIC DNA]</scope>
    <source>
        <strain evidence="2 3">CCB06</strain>
        <tissue evidence="2">Mycelium</tissue>
    </source>
</reference>
<dbReference type="Proteomes" id="UP000265663">
    <property type="component" value="Unassembled WGS sequence"/>
</dbReference>
<feature type="compositionally biased region" description="Low complexity" evidence="1">
    <location>
        <begin position="57"/>
        <end position="71"/>
    </location>
</feature>
<sequence length="142" mass="15736">MSTMSENRWYQPQNQSNQMVLHQPPSQNAPGEMMLYQPPPYPAQQSNDSTAGPGPIPAHQQQTPTTAAVAQNKYNSKKKSTSPAGGPLRKGLENLVKLVERKIDQQIETARARAENADQRSAPRVVPTEKTPQGNMERKQYG</sequence>
<evidence type="ECO:0000256" key="1">
    <source>
        <dbReference type="SAM" id="MobiDB-lite"/>
    </source>
</evidence>
<proteinExistence type="predicted"/>
<keyword evidence="3" id="KW-1185">Reference proteome</keyword>